<proteinExistence type="predicted"/>
<reference evidence="1" key="1">
    <citation type="submission" date="2018-11" db="EMBL/GenBank/DDBJ databases">
        <authorList>
            <person name="Alioto T."/>
            <person name="Alioto T."/>
        </authorList>
    </citation>
    <scope>NUCLEOTIDE SEQUENCE</scope>
</reference>
<evidence type="ECO:0000313" key="2">
    <source>
        <dbReference type="Proteomes" id="UP000596742"/>
    </source>
</evidence>
<dbReference type="AlphaFoldDB" id="A0A8B6GHX4"/>
<sequence length="302" mass="34275">MERLPSLLMSNIENACEQFRNISFTVHGENDRARISIVFTNQDNNKTKRKSKSTVNRDQKRMKEYNNDNVNISNIENHTDVICSDTCSSSENNHLPSEKVSTNTSDVMDFDDNPCEASASTGNIDNIESLNIELSIDTGNELPMSPTCLPSKIINNGNKSKQIVSVDIIEKNKCAVDEDNLLSKCIMSKANNSDIVSTPSTCDKVKEHNKNIQDSKCIHKIVLKQNRSGMDILIGKTQRGRLVLFHMDHKEFEVLLRGERDYRTFNKVVTDDFKDVRTTKLMTDTVRQGILEMEKLVKNKKL</sequence>
<keyword evidence="2" id="KW-1185">Reference proteome</keyword>
<gene>
    <name evidence="1" type="ORF">MGAL_10B021269</name>
</gene>
<dbReference type="Proteomes" id="UP000596742">
    <property type="component" value="Unassembled WGS sequence"/>
</dbReference>
<dbReference type="EMBL" id="UYJE01008497">
    <property type="protein sequence ID" value="VDI64332.1"/>
    <property type="molecule type" value="Genomic_DNA"/>
</dbReference>
<dbReference type="OrthoDB" id="6070643at2759"/>
<organism evidence="1 2">
    <name type="scientific">Mytilus galloprovincialis</name>
    <name type="common">Mediterranean mussel</name>
    <dbReference type="NCBI Taxonomy" id="29158"/>
    <lineage>
        <taxon>Eukaryota</taxon>
        <taxon>Metazoa</taxon>
        <taxon>Spiralia</taxon>
        <taxon>Lophotrochozoa</taxon>
        <taxon>Mollusca</taxon>
        <taxon>Bivalvia</taxon>
        <taxon>Autobranchia</taxon>
        <taxon>Pteriomorphia</taxon>
        <taxon>Mytilida</taxon>
        <taxon>Mytiloidea</taxon>
        <taxon>Mytilidae</taxon>
        <taxon>Mytilinae</taxon>
        <taxon>Mytilus</taxon>
    </lineage>
</organism>
<accession>A0A8B6GHX4</accession>
<protein>
    <submittedName>
        <fullName evidence="1">Uncharacterized protein</fullName>
    </submittedName>
</protein>
<name>A0A8B6GHX4_MYTGA</name>
<evidence type="ECO:0000313" key="1">
    <source>
        <dbReference type="EMBL" id="VDI64332.1"/>
    </source>
</evidence>
<comment type="caution">
    <text evidence="1">The sequence shown here is derived from an EMBL/GenBank/DDBJ whole genome shotgun (WGS) entry which is preliminary data.</text>
</comment>